<evidence type="ECO:0000256" key="1">
    <source>
        <dbReference type="ARBA" id="ARBA00010790"/>
    </source>
</evidence>
<dbReference type="GO" id="GO:0016020">
    <property type="term" value="C:membrane"/>
    <property type="evidence" value="ECO:0007669"/>
    <property type="project" value="UniProtKB-SubCell"/>
</dbReference>
<evidence type="ECO:0000256" key="3">
    <source>
        <dbReference type="ARBA" id="ARBA00022827"/>
    </source>
</evidence>
<dbReference type="EMBL" id="MU006089">
    <property type="protein sequence ID" value="KAF2843546.1"/>
    <property type="molecule type" value="Genomic_DNA"/>
</dbReference>
<accession>A0A9P4SIG0</accession>
<dbReference type="InterPro" id="IPR003953">
    <property type="entry name" value="FAD-dep_OxRdtase_2_FAD-bd"/>
</dbReference>
<sequence>MSSISGTAMVPPTAIPRPPLPDVDPLTPEQWRTILAIADSVIPSIKPAASSHEASTNLPVPDSEYSTALSTIQGSSSAREELARHYLEECPSTSQDFKNALTVLFSRTLPEQGRKTLLVILDLLNNRVSSLLLTGYATPIAEQPVNVRHEIIKAWGIGRLGPLRLIQRSLTMLFRNLWLKNSPTVDRVLSYPRTPENGKRNDSFPYEFLQFSAGDSPVTLDTDVVIVGSGCGGAVAAKNLAEAGHRVVLVEKAYHWTSAHFPMNPDDAAQHLYMNNQLMASDDQSISVFAGQTWGGGGTINWSASLQTQGFVRKEWADEGLTFFTSAEFQNSLDRVCDRMGVSTDNIQHNPANRVLLEGGRKLGYAVKPVPLNTGGKQHSCGYCSTGCPSCEKQGPVVSWLPDAARAGAEFIEGFDAQNVVFDTIGGKKMATGVRGVWRSRDKGKGVNGSGVISREVFINAKRVIVSAGTLQSPLLLLRSGLTNPQIGRNLKLHPVSLMGGIHKEETKPWEGSIITAVVHEFDNLDGAGHGVKIETSVGQPASFLVFFPWKGGLDFKVFASRLKHMTSIFSMARDIGSGYVYPEPSTGQVKISYTVSPQDKKHILEGLIACAKIQYVAGAQEIFTAIPGVSRFIREKSNTNDDHEGINNPKFQEWLAEIRRAGFPAPETPFTSAHQMGTCRMGVSPRNSVVDPKGQVWGTESLFVADASVFPSASGVNPMITNMAISDWISKGIAKGLKKEEGFESARL</sequence>
<evidence type="ECO:0000259" key="7">
    <source>
        <dbReference type="PROSITE" id="PS50206"/>
    </source>
</evidence>
<feature type="region of interest" description="Disordered" evidence="6">
    <location>
        <begin position="1"/>
        <end position="22"/>
    </location>
</feature>
<feature type="compositionally biased region" description="Pro residues" evidence="6">
    <location>
        <begin position="13"/>
        <end position="22"/>
    </location>
</feature>
<dbReference type="SUPFAM" id="SSF51905">
    <property type="entry name" value="FAD/NAD(P)-binding domain"/>
    <property type="match status" value="1"/>
</dbReference>
<dbReference type="InterPro" id="IPR036188">
    <property type="entry name" value="FAD/NAD-bd_sf"/>
</dbReference>
<dbReference type="Gene3D" id="3.50.50.60">
    <property type="entry name" value="FAD/NAD(P)-binding domain"/>
    <property type="match status" value="2"/>
</dbReference>
<organism evidence="8 9">
    <name type="scientific">Patellaria atrata CBS 101060</name>
    <dbReference type="NCBI Taxonomy" id="1346257"/>
    <lineage>
        <taxon>Eukaryota</taxon>
        <taxon>Fungi</taxon>
        <taxon>Dikarya</taxon>
        <taxon>Ascomycota</taxon>
        <taxon>Pezizomycotina</taxon>
        <taxon>Dothideomycetes</taxon>
        <taxon>Dothideomycetes incertae sedis</taxon>
        <taxon>Patellariales</taxon>
        <taxon>Patellariaceae</taxon>
        <taxon>Patellaria</taxon>
    </lineage>
</organism>
<dbReference type="Pfam" id="PF05199">
    <property type="entry name" value="GMC_oxred_C"/>
    <property type="match status" value="1"/>
</dbReference>
<evidence type="ECO:0000313" key="9">
    <source>
        <dbReference type="Proteomes" id="UP000799429"/>
    </source>
</evidence>
<dbReference type="InterPro" id="IPR000172">
    <property type="entry name" value="GMC_OxRdtase_N"/>
</dbReference>
<comment type="similarity">
    <text evidence="1">Belongs to the GMC oxidoreductase family.</text>
</comment>
<evidence type="ECO:0000256" key="6">
    <source>
        <dbReference type="SAM" id="MobiDB-lite"/>
    </source>
</evidence>
<dbReference type="PANTHER" id="PTHR46056">
    <property type="entry name" value="LONG-CHAIN-ALCOHOL OXIDASE"/>
    <property type="match status" value="1"/>
</dbReference>
<dbReference type="Pfam" id="PF00890">
    <property type="entry name" value="FAD_binding_2"/>
    <property type="match status" value="1"/>
</dbReference>
<dbReference type="Proteomes" id="UP000799429">
    <property type="component" value="Unassembled WGS sequence"/>
</dbReference>
<feature type="active site" description="Proton acceptor" evidence="5">
    <location>
        <position position="675"/>
    </location>
</feature>
<proteinExistence type="inferred from homology"/>
<dbReference type="InterPro" id="IPR007867">
    <property type="entry name" value="GMC_OxRtase_C"/>
</dbReference>
<evidence type="ECO:0000256" key="4">
    <source>
        <dbReference type="ARBA" id="ARBA00023002"/>
    </source>
</evidence>
<dbReference type="GO" id="GO:0050660">
    <property type="term" value="F:flavin adenine dinucleotide binding"/>
    <property type="evidence" value="ECO:0007669"/>
    <property type="project" value="InterPro"/>
</dbReference>
<keyword evidence="4" id="KW-0560">Oxidoreductase</keyword>
<evidence type="ECO:0000313" key="8">
    <source>
        <dbReference type="EMBL" id="KAF2843546.1"/>
    </source>
</evidence>
<dbReference type="InterPro" id="IPR001763">
    <property type="entry name" value="Rhodanese-like_dom"/>
</dbReference>
<protein>
    <submittedName>
        <fullName evidence="8">Long-chain fatty alcohol dehydrogenase</fullName>
    </submittedName>
</protein>
<keyword evidence="9" id="KW-1185">Reference proteome</keyword>
<dbReference type="OrthoDB" id="269227at2759"/>
<comment type="caution">
    <text evidence="8">The sequence shown here is derived from an EMBL/GenBank/DDBJ whole genome shotgun (WGS) entry which is preliminary data.</text>
</comment>
<gene>
    <name evidence="8" type="ORF">M501DRAFT_1012890</name>
</gene>
<keyword evidence="3" id="KW-0274">FAD</keyword>
<reference evidence="8" key="1">
    <citation type="journal article" date="2020" name="Stud. Mycol.">
        <title>101 Dothideomycetes genomes: a test case for predicting lifestyles and emergence of pathogens.</title>
        <authorList>
            <person name="Haridas S."/>
            <person name="Albert R."/>
            <person name="Binder M."/>
            <person name="Bloem J."/>
            <person name="Labutti K."/>
            <person name="Salamov A."/>
            <person name="Andreopoulos B."/>
            <person name="Baker S."/>
            <person name="Barry K."/>
            <person name="Bills G."/>
            <person name="Bluhm B."/>
            <person name="Cannon C."/>
            <person name="Castanera R."/>
            <person name="Culley D."/>
            <person name="Daum C."/>
            <person name="Ezra D."/>
            <person name="Gonzalez J."/>
            <person name="Henrissat B."/>
            <person name="Kuo A."/>
            <person name="Liang C."/>
            <person name="Lipzen A."/>
            <person name="Lutzoni F."/>
            <person name="Magnuson J."/>
            <person name="Mondo S."/>
            <person name="Nolan M."/>
            <person name="Ohm R."/>
            <person name="Pangilinan J."/>
            <person name="Park H.-J."/>
            <person name="Ramirez L."/>
            <person name="Alfaro M."/>
            <person name="Sun H."/>
            <person name="Tritt A."/>
            <person name="Yoshinaga Y."/>
            <person name="Zwiers L.-H."/>
            <person name="Turgeon B."/>
            <person name="Goodwin S."/>
            <person name="Spatafora J."/>
            <person name="Crous P."/>
            <person name="Grigoriev I."/>
        </authorList>
    </citation>
    <scope>NUCLEOTIDE SEQUENCE</scope>
    <source>
        <strain evidence="8">CBS 101060</strain>
    </source>
</reference>
<evidence type="ECO:0000256" key="2">
    <source>
        <dbReference type="ARBA" id="ARBA00022630"/>
    </source>
</evidence>
<dbReference type="PROSITE" id="PS50206">
    <property type="entry name" value="RHODANESE_3"/>
    <property type="match status" value="1"/>
</dbReference>
<keyword evidence="2" id="KW-0285">Flavoprotein</keyword>
<name>A0A9P4SIG0_9PEZI</name>
<dbReference type="AlphaFoldDB" id="A0A9P4SIG0"/>
<evidence type="ECO:0000256" key="5">
    <source>
        <dbReference type="PIRSR" id="PIRSR028937-1"/>
    </source>
</evidence>
<dbReference type="GO" id="GO:0046577">
    <property type="term" value="F:long-chain-alcohol oxidase activity"/>
    <property type="evidence" value="ECO:0007669"/>
    <property type="project" value="UniProtKB-EC"/>
</dbReference>
<feature type="domain" description="Rhodanese" evidence="7">
    <location>
        <begin position="221"/>
        <end position="265"/>
    </location>
</feature>
<dbReference type="PANTHER" id="PTHR46056:SF12">
    <property type="entry name" value="LONG-CHAIN-ALCOHOL OXIDASE"/>
    <property type="match status" value="1"/>
</dbReference>
<dbReference type="Pfam" id="PF00732">
    <property type="entry name" value="GMC_oxred_N"/>
    <property type="match status" value="1"/>
</dbReference>